<evidence type="ECO:0000313" key="15">
    <source>
        <dbReference type="Proteomes" id="UP001318040"/>
    </source>
</evidence>
<feature type="region of interest" description="Disordered" evidence="11">
    <location>
        <begin position="41"/>
        <end position="89"/>
    </location>
</feature>
<dbReference type="GO" id="GO:0006508">
    <property type="term" value="P:proteolysis"/>
    <property type="evidence" value="ECO:0007669"/>
    <property type="project" value="UniProtKB-KW"/>
</dbReference>
<evidence type="ECO:0000259" key="14">
    <source>
        <dbReference type="Pfam" id="PF00930"/>
    </source>
</evidence>
<keyword evidence="9 12" id="KW-0472">Membrane</keyword>
<dbReference type="KEGG" id="pmrn:116938710"/>
<evidence type="ECO:0000256" key="10">
    <source>
        <dbReference type="ARBA" id="ARBA00023180"/>
    </source>
</evidence>
<keyword evidence="10" id="KW-0325">Glycoprotein</keyword>
<dbReference type="Pfam" id="PF00326">
    <property type="entry name" value="Peptidase_S9"/>
    <property type="match status" value="1"/>
</dbReference>
<dbReference type="PANTHER" id="PTHR11731">
    <property type="entry name" value="PROTEASE FAMILY S9B,C DIPEPTIDYL-PEPTIDASE IV-RELATED"/>
    <property type="match status" value="1"/>
</dbReference>
<dbReference type="GeneID" id="116938710"/>
<keyword evidence="6" id="KW-0720">Serine protease</keyword>
<comment type="subcellular location">
    <subcellularLocation>
        <location evidence="1">Cell membrane</location>
        <topology evidence="1">Single-pass type II membrane protein</topology>
    </subcellularLocation>
</comment>
<dbReference type="InterPro" id="IPR002469">
    <property type="entry name" value="Peptidase_S9B_N"/>
</dbReference>
<dbReference type="RefSeq" id="XP_032802110.1">
    <property type="nucleotide sequence ID" value="XM_032946219.1"/>
</dbReference>
<dbReference type="Gene3D" id="2.140.10.30">
    <property type="entry name" value="Dipeptidylpeptidase IV, N-terminal domain"/>
    <property type="match status" value="1"/>
</dbReference>
<evidence type="ECO:0000256" key="12">
    <source>
        <dbReference type="SAM" id="Phobius"/>
    </source>
</evidence>
<dbReference type="GO" id="GO:0004177">
    <property type="term" value="F:aminopeptidase activity"/>
    <property type="evidence" value="ECO:0007669"/>
    <property type="project" value="UniProtKB-KW"/>
</dbReference>
<evidence type="ECO:0000256" key="4">
    <source>
        <dbReference type="ARBA" id="ARBA00022692"/>
    </source>
</evidence>
<dbReference type="FunFam" id="3.40.50.1820:FF:000003">
    <property type="entry name" value="Dipeptidyl peptidase 4"/>
    <property type="match status" value="1"/>
</dbReference>
<dbReference type="GO" id="GO:0008076">
    <property type="term" value="C:voltage-gated potassium channel complex"/>
    <property type="evidence" value="ECO:0007669"/>
    <property type="project" value="TreeGrafter"/>
</dbReference>
<evidence type="ECO:0000256" key="7">
    <source>
        <dbReference type="ARBA" id="ARBA00022968"/>
    </source>
</evidence>
<feature type="domain" description="Peptidase S9 prolyl oligopeptidase catalytic" evidence="13">
    <location>
        <begin position="644"/>
        <end position="845"/>
    </location>
</feature>
<dbReference type="SUPFAM" id="SSF53474">
    <property type="entry name" value="alpha/beta-Hydrolases"/>
    <property type="match status" value="1"/>
</dbReference>
<dbReference type="GO" id="GO:0008236">
    <property type="term" value="F:serine-type peptidase activity"/>
    <property type="evidence" value="ECO:0007669"/>
    <property type="project" value="UniProtKB-KW"/>
</dbReference>
<dbReference type="InterPro" id="IPR050278">
    <property type="entry name" value="Serine_Prot_S9B/DPPIV"/>
</dbReference>
<keyword evidence="7" id="KW-0735">Signal-anchor</keyword>
<keyword evidence="15" id="KW-1185">Reference proteome</keyword>
<sequence length="863" mass="96589">MNQTATVSNVVRSHSGSISVGKRFSGKINTSHSFPLSAEGSRLLGAGANPEEGAAPAGHPRRYQPAKAALPDGHASDSDDDYELSSNESNNRNWKGMAIALLVIVFVCSLIVASIVLLTPAENASLNQAKISLEDLFSDDFQLQEPDVKWISASEVIYRTMEGHLVKMDVKENESVTLLENNFLKMNLLNSKFAMSPDRSFILLAYDIRQVYRFSYTALFTVYSLQTREFHDVLPAGEERERLQLAGWCSHAHQMVYVYNNDLYLKPDLQSAPIQITSTGKVGSVYNGISDWLYEEEVLHSSVAHWCSPDGSRLAFASINDSNVPLAEIPQYTGAVYPTSRKYPYPKAGQNNPRVRLFLADLNSPSPATTELFPPETLKQREFYIPMVAWVMNSMLAVNWLSRAQNFSILTFCNASSGVCSERHKESSEAWLSGQTEAPLFSPDGKRFFLPLAAKQGGRGSFHHLGMFSLQERRGHDVRFITSGDWEVTALLAHHPTQRKLYYLSTEDGPTNRHLYSVETGGSFERQCLSCGVIPNCSFHHVSFSPSTRYFLLFCDGPTVPMVTVHSTDNPGSFHILENNTELRGMLAQRQTPTTIYRNVTIEDYVVPLQLMLPAGFTEEFLYPLLLIIDGVPGHQSVSEVFGLSWEAALASGHATIVARFDGRGAGFHGSRYLHEVHRKLGTVEDHDYVTALRSLLELPYIDKNRIGVYGKGYGGYLATLVLGMGEAQARCGVAESPIFDPMLYASAFSERYLGLPAREENAYEAAKVSSRLSYLKAERFLIIHGTANEMVHFQHTAELIKHLISIDANYTLQIYPDEGNSVRELKWRRHLYKTLTDFFVDCFSQLAPRVRDEREDDDDEDE</sequence>
<proteinExistence type="predicted"/>
<accession>A0AAJ7SNV6</accession>
<dbReference type="GO" id="GO:1901379">
    <property type="term" value="P:regulation of potassium ion transmembrane transport"/>
    <property type="evidence" value="ECO:0007669"/>
    <property type="project" value="TreeGrafter"/>
</dbReference>
<evidence type="ECO:0000256" key="5">
    <source>
        <dbReference type="ARBA" id="ARBA00022801"/>
    </source>
</evidence>
<name>A0AAJ7SNV6_PETMA</name>
<dbReference type="AlphaFoldDB" id="A0AAJ7SNV6"/>
<keyword evidence="5" id="KW-0378">Hydrolase</keyword>
<dbReference type="PANTHER" id="PTHR11731:SF200">
    <property type="entry name" value="DIPEPTIDYL PEPTIDASE 10, ISOFORM B"/>
    <property type="match status" value="1"/>
</dbReference>
<feature type="domain" description="Dipeptidylpeptidase IV N-terminal" evidence="14">
    <location>
        <begin position="196"/>
        <end position="562"/>
    </location>
</feature>
<keyword evidence="4 12" id="KW-0812">Transmembrane</keyword>
<dbReference type="InterPro" id="IPR029058">
    <property type="entry name" value="AB_hydrolase_fold"/>
</dbReference>
<dbReference type="InterPro" id="IPR001375">
    <property type="entry name" value="Peptidase_S9_cat"/>
</dbReference>
<protein>
    <submittedName>
        <fullName evidence="16">Inactive dipeptidyl peptidase 10-like isoform X1</fullName>
    </submittedName>
</protein>
<organism evidence="15 16">
    <name type="scientific">Petromyzon marinus</name>
    <name type="common">Sea lamprey</name>
    <dbReference type="NCBI Taxonomy" id="7757"/>
    <lineage>
        <taxon>Eukaryota</taxon>
        <taxon>Metazoa</taxon>
        <taxon>Chordata</taxon>
        <taxon>Craniata</taxon>
        <taxon>Vertebrata</taxon>
        <taxon>Cyclostomata</taxon>
        <taxon>Hyperoartia</taxon>
        <taxon>Petromyzontiformes</taxon>
        <taxon>Petromyzontidae</taxon>
        <taxon>Petromyzon</taxon>
    </lineage>
</organism>
<evidence type="ECO:0000256" key="8">
    <source>
        <dbReference type="ARBA" id="ARBA00022989"/>
    </source>
</evidence>
<evidence type="ECO:0000256" key="9">
    <source>
        <dbReference type="ARBA" id="ARBA00023136"/>
    </source>
</evidence>
<evidence type="ECO:0000313" key="16">
    <source>
        <dbReference type="RefSeq" id="XP_032802110.1"/>
    </source>
</evidence>
<keyword evidence="3" id="KW-0645">Protease</keyword>
<dbReference type="SUPFAM" id="SSF82171">
    <property type="entry name" value="DPP6 N-terminal domain-like"/>
    <property type="match status" value="1"/>
</dbReference>
<keyword evidence="2" id="KW-0031">Aminopeptidase</keyword>
<dbReference type="Gene3D" id="3.40.50.1820">
    <property type="entry name" value="alpha/beta hydrolase"/>
    <property type="match status" value="1"/>
</dbReference>
<keyword evidence="8 12" id="KW-1133">Transmembrane helix</keyword>
<evidence type="ECO:0000256" key="11">
    <source>
        <dbReference type="SAM" id="MobiDB-lite"/>
    </source>
</evidence>
<gene>
    <name evidence="16" type="primary">LOC116938710</name>
</gene>
<dbReference type="Proteomes" id="UP001318040">
    <property type="component" value="Chromosome 4"/>
</dbReference>
<feature type="compositionally biased region" description="Low complexity" evidence="11">
    <location>
        <begin position="45"/>
        <end position="58"/>
    </location>
</feature>
<evidence type="ECO:0000259" key="13">
    <source>
        <dbReference type="Pfam" id="PF00326"/>
    </source>
</evidence>
<reference evidence="16" key="1">
    <citation type="submission" date="2025-08" db="UniProtKB">
        <authorList>
            <consortium name="RefSeq"/>
        </authorList>
    </citation>
    <scope>IDENTIFICATION</scope>
    <source>
        <tissue evidence="16">Sperm</tissue>
    </source>
</reference>
<evidence type="ECO:0000256" key="3">
    <source>
        <dbReference type="ARBA" id="ARBA00022670"/>
    </source>
</evidence>
<evidence type="ECO:0000256" key="1">
    <source>
        <dbReference type="ARBA" id="ARBA00004401"/>
    </source>
</evidence>
<feature type="transmembrane region" description="Helical" evidence="12">
    <location>
        <begin position="98"/>
        <end position="118"/>
    </location>
</feature>
<dbReference type="Pfam" id="PF00930">
    <property type="entry name" value="DPPIV_N"/>
    <property type="match status" value="1"/>
</dbReference>
<evidence type="ECO:0000256" key="6">
    <source>
        <dbReference type="ARBA" id="ARBA00022825"/>
    </source>
</evidence>
<evidence type="ECO:0000256" key="2">
    <source>
        <dbReference type="ARBA" id="ARBA00022438"/>
    </source>
</evidence>